<dbReference type="Proteomes" id="UP000224660">
    <property type="component" value="Segment"/>
</dbReference>
<proteinExistence type="predicted"/>
<gene>
    <name evidence="1" type="ORF">Goe2_c20200</name>
</gene>
<evidence type="ECO:0000313" key="2">
    <source>
        <dbReference type="Proteomes" id="UP000224660"/>
    </source>
</evidence>
<protein>
    <submittedName>
        <fullName evidence="1">Uncharacterized protein</fullName>
    </submittedName>
</protein>
<dbReference type="EMBL" id="KY368639">
    <property type="protein sequence ID" value="APZ82438.1"/>
    <property type="molecule type" value="Genomic_DNA"/>
</dbReference>
<organism evidence="1 2">
    <name type="scientific">Bacillus phage vB_BsuM-Goe2</name>
    <dbReference type="NCBI Taxonomy" id="1933062"/>
    <lineage>
        <taxon>Viruses</taxon>
        <taxon>Duplodnaviria</taxon>
        <taxon>Heunggongvirae</taxon>
        <taxon>Uroviricota</taxon>
        <taxon>Caudoviricetes</taxon>
        <taxon>Herelleviridae</taxon>
        <taxon>Spounavirinae</taxon>
        <taxon>Okubovirus</taxon>
        <taxon>Okubovirus camphawk</taxon>
    </lineage>
</organism>
<reference evidence="1 2" key="1">
    <citation type="journal article" date="2017" name="Viruses">
        <title>Characterization of Bacillus subtilis Viruses vB_BsuM-Goe2 and vB_BsuM-Goe3.</title>
        <authorList>
            <person name="Willms I.M."/>
            <person name="Hoppert M."/>
            <person name="Hertel R."/>
        </authorList>
    </citation>
    <scope>NUCLEOTIDE SEQUENCE [LARGE SCALE GENOMIC DNA]</scope>
</reference>
<sequence length="123" mass="14071">MEMANDPYTNPTGQYFDLNGGLCKAQFSSIHFNVYTSRKQINKEGDYILYDRINGNGYISFEDRRDITACEAFGKSVYAKQGTGSVQFDLNLLSEETKQMMVDLWVRMEEEVKAKTKSSLKPL</sequence>
<name>A0A217EQV1_9CAUD</name>
<evidence type="ECO:0000313" key="1">
    <source>
        <dbReference type="EMBL" id="APZ82438.1"/>
    </source>
</evidence>
<accession>A0A217EQV1</accession>